<dbReference type="GO" id="GO:0008168">
    <property type="term" value="F:methyltransferase activity"/>
    <property type="evidence" value="ECO:0007669"/>
    <property type="project" value="UniProtKB-KW"/>
</dbReference>
<dbReference type="GO" id="GO:0032259">
    <property type="term" value="P:methylation"/>
    <property type="evidence" value="ECO:0007669"/>
    <property type="project" value="UniProtKB-KW"/>
</dbReference>
<dbReference type="InterPro" id="IPR029063">
    <property type="entry name" value="SAM-dependent_MTases_sf"/>
</dbReference>
<dbReference type="EMBL" id="BMNK01000021">
    <property type="protein sequence ID" value="GGP16588.1"/>
    <property type="molecule type" value="Genomic_DNA"/>
</dbReference>
<dbReference type="InterPro" id="IPR041698">
    <property type="entry name" value="Methyltransf_25"/>
</dbReference>
<organism evidence="6 7">
    <name type="scientific">Nonomuraea glycinis</name>
    <dbReference type="NCBI Taxonomy" id="2047744"/>
    <lineage>
        <taxon>Bacteria</taxon>
        <taxon>Bacillati</taxon>
        <taxon>Actinomycetota</taxon>
        <taxon>Actinomycetes</taxon>
        <taxon>Streptosporangiales</taxon>
        <taxon>Streptosporangiaceae</taxon>
        <taxon>Nonomuraea</taxon>
    </lineage>
</organism>
<comment type="caution">
    <text evidence="6">The sequence shown here is derived from an EMBL/GenBank/DDBJ whole genome shotgun (WGS) entry which is preliminary data.</text>
</comment>
<reference evidence="6" key="2">
    <citation type="submission" date="2020-09" db="EMBL/GenBank/DDBJ databases">
        <authorList>
            <person name="Sun Q."/>
            <person name="Zhou Y."/>
        </authorList>
    </citation>
    <scope>NUCLEOTIDE SEQUENCE</scope>
    <source>
        <strain evidence="6">CGMCC 4.7430</strain>
    </source>
</reference>
<gene>
    <name evidence="6" type="ORF">GCM10012278_81000</name>
</gene>
<evidence type="ECO:0000256" key="4">
    <source>
        <dbReference type="SAM" id="Phobius"/>
    </source>
</evidence>
<keyword evidence="7" id="KW-1185">Reference proteome</keyword>
<dbReference type="PANTHER" id="PTHR43464:SF19">
    <property type="entry name" value="UBIQUINONE BIOSYNTHESIS O-METHYLTRANSFERASE, MITOCHONDRIAL"/>
    <property type="match status" value="1"/>
</dbReference>
<keyword evidence="4" id="KW-1133">Transmembrane helix</keyword>
<name>A0A918E9F3_9ACTN</name>
<keyword evidence="2" id="KW-0808">Transferase</keyword>
<dbReference type="RefSeq" id="WP_189144127.1">
    <property type="nucleotide sequence ID" value="NZ_BMNK01000021.1"/>
</dbReference>
<reference evidence="6" key="1">
    <citation type="journal article" date="2014" name="Int. J. Syst. Evol. Microbiol.">
        <title>Complete genome sequence of Corynebacterium casei LMG S-19264T (=DSM 44701T), isolated from a smear-ripened cheese.</title>
        <authorList>
            <consortium name="US DOE Joint Genome Institute (JGI-PGF)"/>
            <person name="Walter F."/>
            <person name="Albersmeier A."/>
            <person name="Kalinowski J."/>
            <person name="Ruckert C."/>
        </authorList>
    </citation>
    <scope>NUCLEOTIDE SEQUENCE</scope>
    <source>
        <strain evidence="6">CGMCC 4.7430</strain>
    </source>
</reference>
<protein>
    <recommendedName>
        <fullName evidence="5">Methyltransferase domain-containing protein</fullName>
    </recommendedName>
</protein>
<sequence>MELSRSRVLYLLLTTHLHVLVPDWAKLMAGIAVLLGAGVGGVFVTMAYDWPRVRLLWCLMIGACLYSFIAARRRPHDWWNLPVLALDEHPRLQKVLLEAVELAGARTVPKVRLCTDPSMGLQVRARRRLLIGLPLVTQLDEDEMRALMVRSLLIPRLWSWHEERVGSLNRWDLARAREGKPHPDRARLRAQHKRQRQELWERTAALVGRETLARAMRREIVLGDAFAWHTYRYVSLWANRSFDYHTDVYTSFEWKIRHDGLLERIWPAVDARIVVGDRHEAELLSELGWGSGTPMRPMIPPVFGPLPDRVEHRLGRLLWYEVSKRTGPSLFVKGESVRDKPAELWAHISDGERTHIMASATTLLGRPATANDVVRLAVEGRADELDVWHASLSCPHPSPAVCALMPLLDVALRRIGYLHEDPFRQRVLVGRLGDRVDVVELADKVAQGMTYGLELGYGMSEQDPDEDARRLAAESLAAGDPIGWFERLYAESGAGAAIVPWDSGTPHVMLADWASKREVRGDGRRALVVGCGLGDDAAYVAGLGFDTVAFDVSESAVAQAKERFPASGVFFRHADLFDPPQEWREAFDLVVEVMTVQALPEDLHAGAIERVASFVRPGGTLVVVASARDEGGPVFAPPWPLTPSEIAAFATGGLVPYEIEDFRDGERHRCRATFHRP</sequence>
<dbReference type="Pfam" id="PF13649">
    <property type="entry name" value="Methyltransf_25"/>
    <property type="match status" value="1"/>
</dbReference>
<evidence type="ECO:0000256" key="1">
    <source>
        <dbReference type="ARBA" id="ARBA00022603"/>
    </source>
</evidence>
<keyword evidence="4" id="KW-0472">Membrane</keyword>
<proteinExistence type="predicted"/>
<dbReference type="SUPFAM" id="SSF53335">
    <property type="entry name" value="S-adenosyl-L-methionine-dependent methyltransferases"/>
    <property type="match status" value="1"/>
</dbReference>
<evidence type="ECO:0000256" key="3">
    <source>
        <dbReference type="ARBA" id="ARBA00022691"/>
    </source>
</evidence>
<evidence type="ECO:0000313" key="6">
    <source>
        <dbReference type="EMBL" id="GGP16588.1"/>
    </source>
</evidence>
<feature type="transmembrane region" description="Helical" evidence="4">
    <location>
        <begin position="27"/>
        <end position="48"/>
    </location>
</feature>
<dbReference type="Proteomes" id="UP000660745">
    <property type="component" value="Unassembled WGS sequence"/>
</dbReference>
<evidence type="ECO:0000259" key="5">
    <source>
        <dbReference type="Pfam" id="PF13649"/>
    </source>
</evidence>
<dbReference type="CDD" id="cd02440">
    <property type="entry name" value="AdoMet_MTases"/>
    <property type="match status" value="1"/>
</dbReference>
<keyword evidence="1" id="KW-0489">Methyltransferase</keyword>
<feature type="domain" description="Methyltransferase" evidence="5">
    <location>
        <begin position="527"/>
        <end position="619"/>
    </location>
</feature>
<accession>A0A918E9F3</accession>
<dbReference type="Gene3D" id="3.40.50.150">
    <property type="entry name" value="Vaccinia Virus protein VP39"/>
    <property type="match status" value="1"/>
</dbReference>
<dbReference type="PANTHER" id="PTHR43464">
    <property type="entry name" value="METHYLTRANSFERASE"/>
    <property type="match status" value="1"/>
</dbReference>
<keyword evidence="3" id="KW-0949">S-adenosyl-L-methionine</keyword>
<evidence type="ECO:0000256" key="2">
    <source>
        <dbReference type="ARBA" id="ARBA00022679"/>
    </source>
</evidence>
<dbReference type="AlphaFoldDB" id="A0A918E9F3"/>
<evidence type="ECO:0000313" key="7">
    <source>
        <dbReference type="Proteomes" id="UP000660745"/>
    </source>
</evidence>
<feature type="transmembrane region" description="Helical" evidence="4">
    <location>
        <begin position="54"/>
        <end position="71"/>
    </location>
</feature>
<keyword evidence="4" id="KW-0812">Transmembrane</keyword>